<accession>V4PUA0</accession>
<dbReference type="Pfam" id="PF24698">
    <property type="entry name" value="DUF7662"/>
    <property type="match status" value="1"/>
</dbReference>
<proteinExistence type="predicted"/>
<evidence type="ECO:0000259" key="1">
    <source>
        <dbReference type="Pfam" id="PF24698"/>
    </source>
</evidence>
<reference evidence="2 3" key="1">
    <citation type="journal article" date="2014" name="Nature">
        <title>Sequential evolution of bacterial morphology by co-option of a developmental regulator.</title>
        <authorList>
            <person name="Jiang C."/>
            <person name="Brown P.J."/>
            <person name="Ducret A."/>
            <person name="Brun Y.V."/>
        </authorList>
    </citation>
    <scope>NUCLEOTIDE SEQUENCE [LARGE SCALE GENOMIC DNA]</scope>
    <source>
        <strain evidence="2 3">DSM 16100</strain>
    </source>
</reference>
<dbReference type="STRING" id="1121022.GCA_000376105_02990"/>
<name>V4PUA0_9CAUL</name>
<evidence type="ECO:0000313" key="3">
    <source>
        <dbReference type="Proteomes" id="UP000017837"/>
    </source>
</evidence>
<dbReference type="eggNOG" id="ENOG5033AJG">
    <property type="taxonomic scope" value="Bacteria"/>
</dbReference>
<protein>
    <recommendedName>
        <fullName evidence="1">DUF7662 domain-containing protein</fullName>
    </recommendedName>
</protein>
<evidence type="ECO:0000313" key="2">
    <source>
        <dbReference type="EMBL" id="ESQ90964.1"/>
    </source>
</evidence>
<dbReference type="AlphaFoldDB" id="V4PUA0"/>
<sequence length="85" mass="10057">MSKYDPLRRFLRRRGTKDVLLTFNEIERIIGGFLPKAAEAPGWWSNTQSPERNRIQSAAWLDAGYHAEPCKERERIRFRQNIDPK</sequence>
<dbReference type="RefSeq" id="WP_018082655.1">
    <property type="nucleotide sequence ID" value="NZ_AQWM01000017.1"/>
</dbReference>
<gene>
    <name evidence="2" type="ORF">ABENE_10970</name>
</gene>
<dbReference type="InterPro" id="IPR056079">
    <property type="entry name" value="DUF7662"/>
</dbReference>
<comment type="caution">
    <text evidence="2">The sequence shown here is derived from an EMBL/GenBank/DDBJ whole genome shotgun (WGS) entry which is preliminary data.</text>
</comment>
<feature type="domain" description="DUF7662" evidence="1">
    <location>
        <begin position="4"/>
        <end position="71"/>
    </location>
</feature>
<dbReference type="EMBL" id="AWGB01000020">
    <property type="protein sequence ID" value="ESQ90964.1"/>
    <property type="molecule type" value="Genomic_DNA"/>
</dbReference>
<dbReference type="PATRIC" id="fig|1121022.4.peg.2218"/>
<keyword evidence="3" id="KW-1185">Reference proteome</keyword>
<organism evidence="2 3">
    <name type="scientific">Asticcacaulis benevestitus DSM 16100 = ATCC BAA-896</name>
    <dbReference type="NCBI Taxonomy" id="1121022"/>
    <lineage>
        <taxon>Bacteria</taxon>
        <taxon>Pseudomonadati</taxon>
        <taxon>Pseudomonadota</taxon>
        <taxon>Alphaproteobacteria</taxon>
        <taxon>Caulobacterales</taxon>
        <taxon>Caulobacteraceae</taxon>
        <taxon>Asticcacaulis</taxon>
    </lineage>
</organism>
<dbReference type="Proteomes" id="UP000017837">
    <property type="component" value="Unassembled WGS sequence"/>
</dbReference>
<dbReference type="OrthoDB" id="3480230at2"/>